<keyword evidence="9" id="KW-1185">Reference proteome</keyword>
<dbReference type="InterPro" id="IPR058625">
    <property type="entry name" value="MdtA-like_BSH"/>
</dbReference>
<dbReference type="Gene3D" id="2.40.30.170">
    <property type="match status" value="1"/>
</dbReference>
<gene>
    <name evidence="8" type="ORF">DRF59_14170</name>
</gene>
<feature type="domain" description="Multidrug resistance protein MdtA-like barrel-sandwich hybrid" evidence="6">
    <location>
        <begin position="57"/>
        <end position="249"/>
    </location>
</feature>
<dbReference type="GO" id="GO:0055085">
    <property type="term" value="P:transmembrane transport"/>
    <property type="evidence" value="ECO:0007669"/>
    <property type="project" value="InterPro"/>
</dbReference>
<keyword evidence="3 5" id="KW-1133">Transmembrane helix</keyword>
<evidence type="ECO:0000256" key="3">
    <source>
        <dbReference type="ARBA" id="ARBA00022989"/>
    </source>
</evidence>
<dbReference type="Gene3D" id="2.40.50.100">
    <property type="match status" value="1"/>
</dbReference>
<dbReference type="RefSeq" id="WP_115961365.1">
    <property type="nucleotide sequence ID" value="NZ_CBCRVL010000021.1"/>
</dbReference>
<evidence type="ECO:0000259" key="6">
    <source>
        <dbReference type="Pfam" id="PF25917"/>
    </source>
</evidence>
<dbReference type="PANTHER" id="PTHR30386">
    <property type="entry name" value="MEMBRANE FUSION SUBUNIT OF EMRAB-TOLC MULTIDRUG EFFLUX PUMP"/>
    <property type="match status" value="1"/>
</dbReference>
<proteinExistence type="predicted"/>
<dbReference type="AlphaFoldDB" id="A0A3D9CJK3"/>
<dbReference type="Gene3D" id="1.10.287.470">
    <property type="entry name" value="Helix hairpin bin"/>
    <property type="match status" value="1"/>
</dbReference>
<dbReference type="Proteomes" id="UP000256769">
    <property type="component" value="Unassembled WGS sequence"/>
</dbReference>
<name>A0A3D9CJK3_9FLAO</name>
<dbReference type="GO" id="GO:0016020">
    <property type="term" value="C:membrane"/>
    <property type="evidence" value="ECO:0007669"/>
    <property type="project" value="UniProtKB-SubCell"/>
</dbReference>
<feature type="transmembrane region" description="Helical" evidence="5">
    <location>
        <begin position="20"/>
        <end position="38"/>
    </location>
</feature>
<dbReference type="SUPFAM" id="SSF111369">
    <property type="entry name" value="HlyD-like secretion proteins"/>
    <property type="match status" value="3"/>
</dbReference>
<organism evidence="8 9">
    <name type="scientific">Chryseobacterium flavum</name>
    <dbReference type="NCBI Taxonomy" id="415851"/>
    <lineage>
        <taxon>Bacteria</taxon>
        <taxon>Pseudomonadati</taxon>
        <taxon>Bacteroidota</taxon>
        <taxon>Flavobacteriia</taxon>
        <taxon>Flavobacteriales</taxon>
        <taxon>Weeksellaceae</taxon>
        <taxon>Chryseobacterium group</taxon>
        <taxon>Chryseobacterium</taxon>
    </lineage>
</organism>
<feature type="domain" description="CusB-like beta-barrel" evidence="7">
    <location>
        <begin position="255"/>
        <end position="296"/>
    </location>
</feature>
<dbReference type="Pfam" id="PF25954">
    <property type="entry name" value="Beta-barrel_RND_2"/>
    <property type="match status" value="1"/>
</dbReference>
<evidence type="ECO:0000259" key="7">
    <source>
        <dbReference type="Pfam" id="PF25954"/>
    </source>
</evidence>
<evidence type="ECO:0000313" key="8">
    <source>
        <dbReference type="EMBL" id="REC65931.1"/>
    </source>
</evidence>
<comment type="caution">
    <text evidence="8">The sequence shown here is derived from an EMBL/GenBank/DDBJ whole genome shotgun (WGS) entry which is preliminary data.</text>
</comment>
<dbReference type="OrthoDB" id="9811754at2"/>
<dbReference type="Pfam" id="PF25917">
    <property type="entry name" value="BSH_RND"/>
    <property type="match status" value="1"/>
</dbReference>
<comment type="subcellular location">
    <subcellularLocation>
        <location evidence="1">Membrane</location>
        <topology evidence="1">Single-pass membrane protein</topology>
    </subcellularLocation>
</comment>
<evidence type="ECO:0000256" key="2">
    <source>
        <dbReference type="ARBA" id="ARBA00022692"/>
    </source>
</evidence>
<evidence type="ECO:0000256" key="1">
    <source>
        <dbReference type="ARBA" id="ARBA00004167"/>
    </source>
</evidence>
<dbReference type="PANTHER" id="PTHR30386:SF26">
    <property type="entry name" value="TRANSPORT PROTEIN COMB"/>
    <property type="match status" value="1"/>
</dbReference>
<sequence length="348" mass="39002">MAKKQLTQKEKRINKTITLLAWILIISGITGMISFYLFSRKNVTTNDAQIEQYITPVSSKVSGFIKTIRFNENQFVHKGDTLIIIDNREFVNQVKAAEANLHATAENITTIESGVNTRVSDTRIIDAKIASAKIDIWKTEQDYKRYKNLLAEDAATEQEFENVKASYEQAKANLVALDQQKNAIRAGANEQKTKVAPARSQIQQSSANLNNARLFLSYTVITAPYDGWVGKKTIQEGQLIKEGQALVQMVSKEKWIIANYKETQLGQIDQKKEVIITADAYPDIEFKGRIVSVSPASGSQFSLVKPDNATGNFVKIEQRFPVKIILENNKENEKLLSGMNVLVSAKKI</sequence>
<reference evidence="8 9" key="1">
    <citation type="journal article" date="2007" name="Int. J. Syst. Evol. Microbiol.">
        <title>Chryseobacterium flavum sp. nov., isolated from polluted soil.</title>
        <authorList>
            <person name="Zhou Y."/>
            <person name="Dong J."/>
            <person name="Wang X."/>
            <person name="Huang X."/>
            <person name="Zhang K.Y."/>
            <person name="Zhang Y.Q."/>
            <person name="Guo Y.F."/>
            <person name="Lai R."/>
            <person name="Li W.J."/>
        </authorList>
    </citation>
    <scope>NUCLEOTIDE SEQUENCE [LARGE SCALE GENOMIC DNA]</scope>
    <source>
        <strain evidence="8 9">KCTC 12877</strain>
    </source>
</reference>
<dbReference type="EMBL" id="QNUE01000011">
    <property type="protein sequence ID" value="REC65931.1"/>
    <property type="molecule type" value="Genomic_DNA"/>
</dbReference>
<dbReference type="InterPro" id="IPR050739">
    <property type="entry name" value="MFP"/>
</dbReference>
<dbReference type="InterPro" id="IPR058792">
    <property type="entry name" value="Beta-barrel_RND_2"/>
</dbReference>
<accession>A0A3D9CJK3</accession>
<keyword evidence="4 5" id="KW-0472">Membrane</keyword>
<keyword evidence="2 5" id="KW-0812">Transmembrane</keyword>
<protein>
    <submittedName>
        <fullName evidence="8">HlyD family secretion protein</fullName>
    </submittedName>
</protein>
<evidence type="ECO:0000313" key="9">
    <source>
        <dbReference type="Proteomes" id="UP000256769"/>
    </source>
</evidence>
<evidence type="ECO:0000256" key="5">
    <source>
        <dbReference type="SAM" id="Phobius"/>
    </source>
</evidence>
<evidence type="ECO:0000256" key="4">
    <source>
        <dbReference type="ARBA" id="ARBA00023136"/>
    </source>
</evidence>